<comment type="caution">
    <text evidence="3">The sequence shown here is derived from an EMBL/GenBank/DDBJ whole genome shotgun (WGS) entry which is preliminary data.</text>
</comment>
<evidence type="ECO:0000313" key="3">
    <source>
        <dbReference type="EMBL" id="MEL3955087.1"/>
    </source>
</evidence>
<gene>
    <name evidence="3" type="ORF">AAE039_16135</name>
</gene>
<dbReference type="PANTHER" id="PTHR46825:SF9">
    <property type="entry name" value="BETA-LACTAMASE-RELATED DOMAIN-CONTAINING PROTEIN"/>
    <property type="match status" value="1"/>
</dbReference>
<evidence type="ECO:0000259" key="2">
    <source>
        <dbReference type="Pfam" id="PF00144"/>
    </source>
</evidence>
<accession>A0ABU9JQG9</accession>
<dbReference type="EMBL" id="JBBYHY010000009">
    <property type="protein sequence ID" value="MEL3955087.1"/>
    <property type="molecule type" value="Genomic_DNA"/>
</dbReference>
<keyword evidence="4" id="KW-1185">Reference proteome</keyword>
<dbReference type="Proteomes" id="UP001455088">
    <property type="component" value="Unassembled WGS sequence"/>
</dbReference>
<reference evidence="3 4" key="1">
    <citation type="submission" date="2024-04" db="EMBL/GenBank/DDBJ databases">
        <title>Bacterial endophytes with biocontrol capabilities against important plant pathogens.</title>
        <authorList>
            <person name="Alayande K.A."/>
        </authorList>
    </citation>
    <scope>NUCLEOTIDE SEQUENCE [LARGE SCALE GENOMIC DNA]</scope>
    <source>
        <strain evidence="3 4">KV22</strain>
    </source>
</reference>
<dbReference type="InterPro" id="IPR012338">
    <property type="entry name" value="Beta-lactam/transpept-like"/>
</dbReference>
<dbReference type="PANTHER" id="PTHR46825">
    <property type="entry name" value="D-ALANYL-D-ALANINE-CARBOXYPEPTIDASE/ENDOPEPTIDASE AMPH"/>
    <property type="match status" value="1"/>
</dbReference>
<dbReference type="InterPro" id="IPR001466">
    <property type="entry name" value="Beta-lactam-related"/>
</dbReference>
<dbReference type="InterPro" id="IPR050491">
    <property type="entry name" value="AmpC-like"/>
</dbReference>
<organism evidence="3 4">
    <name type="scientific">Stenotrophomonas bentonitica</name>
    <dbReference type="NCBI Taxonomy" id="1450134"/>
    <lineage>
        <taxon>Bacteria</taxon>
        <taxon>Pseudomonadati</taxon>
        <taxon>Pseudomonadota</taxon>
        <taxon>Gammaproteobacteria</taxon>
        <taxon>Lysobacterales</taxon>
        <taxon>Lysobacteraceae</taxon>
        <taxon>Stenotrophomonas</taxon>
    </lineage>
</organism>
<feature type="signal peptide" evidence="1">
    <location>
        <begin position="1"/>
        <end position="20"/>
    </location>
</feature>
<dbReference type="SUPFAM" id="SSF56601">
    <property type="entry name" value="beta-lactamase/transpeptidase-like"/>
    <property type="match status" value="1"/>
</dbReference>
<proteinExistence type="predicted"/>
<dbReference type="Gene3D" id="3.40.710.10">
    <property type="entry name" value="DD-peptidase/beta-lactamase superfamily"/>
    <property type="match status" value="1"/>
</dbReference>
<protein>
    <submittedName>
        <fullName evidence="3">Serine hydrolase domain-containing protein</fullName>
        <ecNumber evidence="3">3.1.1.103</ecNumber>
    </submittedName>
</protein>
<dbReference type="Pfam" id="PF00144">
    <property type="entry name" value="Beta-lactamase"/>
    <property type="match status" value="1"/>
</dbReference>
<sequence>MLPIRTLMVVLLLFSTSSWARVPTDPAQAEQIFTRWLAAYNAGDRQELQAVLSTYGIDHTAQQYLDIRETFGPFDVLTRTVDTPDTIAAIVRGTSSDRGVLITVAIDPDNRPRLKTLQLEGTEIPDAFKPARLEMPALIAQSRARLDGLQADGKLSGSFLLAKDGEVLMTWQGGLADREQGVAVDAATKFRLASLNKMFTAVGILQLAEAGRLSLDDTIASHLEDYPNQAGATAVTIRQLLNHTSGLGEIFDDAFETRKASLKTLHDYWAVYGDAAPAFKPGTQDQYSNYGYILLGSIIEAASGQPYEDYIEQHIFRVAGMTATGAMPEAARVPGRAIPYTLSDGRWVRETRTLPLRGTSAGGGYSTARDLLRFAEALRAGRLIPAAAVQAATSPQNTKGWYGYGFMVSGEEERRQYGHEGGAPGANAALIVLPSQGYVVIGLSNVDPDAMENVVNFVGNRLPL</sequence>
<evidence type="ECO:0000313" key="4">
    <source>
        <dbReference type="Proteomes" id="UP001455088"/>
    </source>
</evidence>
<evidence type="ECO:0000256" key="1">
    <source>
        <dbReference type="SAM" id="SignalP"/>
    </source>
</evidence>
<feature type="chain" id="PRO_5045058964" evidence="1">
    <location>
        <begin position="21"/>
        <end position="464"/>
    </location>
</feature>
<name>A0ABU9JQG9_9GAMM</name>
<dbReference type="RefSeq" id="WP_254427864.1">
    <property type="nucleotide sequence ID" value="NZ_JBBYHY010000009.1"/>
</dbReference>
<dbReference type="GO" id="GO:0016787">
    <property type="term" value="F:hydrolase activity"/>
    <property type="evidence" value="ECO:0007669"/>
    <property type="project" value="UniProtKB-KW"/>
</dbReference>
<feature type="domain" description="Beta-lactamase-related" evidence="2">
    <location>
        <begin position="151"/>
        <end position="453"/>
    </location>
</feature>
<keyword evidence="3" id="KW-0378">Hydrolase</keyword>
<dbReference type="EC" id="3.1.1.103" evidence="3"/>
<keyword evidence="1" id="KW-0732">Signal</keyword>